<feature type="transmembrane region" description="Helical" evidence="1">
    <location>
        <begin position="97"/>
        <end position="121"/>
    </location>
</feature>
<keyword evidence="1" id="KW-0472">Membrane</keyword>
<gene>
    <name evidence="2" type="ORF">US42_C0011G0011</name>
</gene>
<dbReference type="EMBL" id="LBSX01000011">
    <property type="protein sequence ID" value="KKQ27273.1"/>
    <property type="molecule type" value="Genomic_DNA"/>
</dbReference>
<protein>
    <submittedName>
        <fullName evidence="2">Uncharacterized protein</fullName>
    </submittedName>
</protein>
<sequence>MKKYLIPVLLIVLGFSARLLPHPANFAPIGAIALFGALYLPKKYALIVPIIAMFISDIFIGFYSWQIMLAVYTSFVLMGVIGLLVRNKKSFSTILGGTLLGSVLFFLITNFAVWAFGTMYAHNFSGLIQSYTMAIPFFKNSLLGDIFYVTILVGSYELLNLTSKFKNSILQKV</sequence>
<organism evidence="2 3">
    <name type="scientific">Candidatus Magasanikbacteria bacterium GW2011_GWC2_37_14</name>
    <dbReference type="NCBI Taxonomy" id="1619046"/>
    <lineage>
        <taxon>Bacteria</taxon>
        <taxon>Candidatus Magasanikiibacteriota</taxon>
    </lineage>
</organism>
<dbReference type="InterPro" id="IPR046487">
    <property type="entry name" value="DUF6580"/>
</dbReference>
<comment type="caution">
    <text evidence="2">The sequence shown here is derived from an EMBL/GenBank/DDBJ whole genome shotgun (WGS) entry which is preliminary data.</text>
</comment>
<feature type="transmembrane region" description="Helical" evidence="1">
    <location>
        <begin position="26"/>
        <end position="41"/>
    </location>
</feature>
<evidence type="ECO:0000256" key="1">
    <source>
        <dbReference type="SAM" id="Phobius"/>
    </source>
</evidence>
<reference evidence="2 3" key="1">
    <citation type="journal article" date="2015" name="Nature">
        <title>rRNA introns, odd ribosomes, and small enigmatic genomes across a large radiation of phyla.</title>
        <authorList>
            <person name="Brown C.T."/>
            <person name="Hug L.A."/>
            <person name="Thomas B.C."/>
            <person name="Sharon I."/>
            <person name="Castelle C.J."/>
            <person name="Singh A."/>
            <person name="Wilkins M.J."/>
            <person name="Williams K.H."/>
            <person name="Banfield J.F."/>
        </authorList>
    </citation>
    <scope>NUCLEOTIDE SEQUENCE [LARGE SCALE GENOMIC DNA]</scope>
</reference>
<dbReference type="PATRIC" id="fig|1619046.3.peg.728"/>
<proteinExistence type="predicted"/>
<dbReference type="STRING" id="1619046.US42_C0011G0011"/>
<feature type="transmembrane region" description="Helical" evidence="1">
    <location>
        <begin position="46"/>
        <end position="63"/>
    </location>
</feature>
<dbReference type="Pfam" id="PF20221">
    <property type="entry name" value="DUF6580"/>
    <property type="match status" value="1"/>
</dbReference>
<name>A0A0G0G843_9BACT</name>
<evidence type="ECO:0000313" key="2">
    <source>
        <dbReference type="EMBL" id="KKQ27273.1"/>
    </source>
</evidence>
<feature type="transmembrane region" description="Helical" evidence="1">
    <location>
        <begin position="141"/>
        <end position="159"/>
    </location>
</feature>
<accession>A0A0G0G843</accession>
<keyword evidence="1" id="KW-0812">Transmembrane</keyword>
<dbReference type="Proteomes" id="UP000034849">
    <property type="component" value="Unassembled WGS sequence"/>
</dbReference>
<dbReference type="AlphaFoldDB" id="A0A0G0G843"/>
<feature type="transmembrane region" description="Helical" evidence="1">
    <location>
        <begin position="69"/>
        <end position="85"/>
    </location>
</feature>
<keyword evidence="1" id="KW-1133">Transmembrane helix</keyword>
<evidence type="ECO:0000313" key="3">
    <source>
        <dbReference type="Proteomes" id="UP000034849"/>
    </source>
</evidence>